<keyword evidence="7" id="KW-0805">Transcription regulation</keyword>
<comment type="caution">
    <text evidence="13">The sequence shown here is derived from an EMBL/GenBank/DDBJ whole genome shotgun (WGS) entry which is preliminary data.</text>
</comment>
<dbReference type="InterPro" id="IPR013087">
    <property type="entry name" value="Znf_C2H2_type"/>
</dbReference>
<comment type="similarity">
    <text evidence="2">Belongs to the krueppel C2H2-type zinc-finger protein family.</text>
</comment>
<organism evidence="13 14">
    <name type="scientific">Leucocoprinus leucothites</name>
    <dbReference type="NCBI Taxonomy" id="201217"/>
    <lineage>
        <taxon>Eukaryota</taxon>
        <taxon>Fungi</taxon>
        <taxon>Dikarya</taxon>
        <taxon>Basidiomycota</taxon>
        <taxon>Agaricomycotina</taxon>
        <taxon>Agaricomycetes</taxon>
        <taxon>Agaricomycetidae</taxon>
        <taxon>Agaricales</taxon>
        <taxon>Agaricineae</taxon>
        <taxon>Agaricaceae</taxon>
        <taxon>Leucocoprinus</taxon>
    </lineage>
</organism>
<dbReference type="PROSITE" id="PS00028">
    <property type="entry name" value="ZINC_FINGER_C2H2_1"/>
    <property type="match status" value="2"/>
</dbReference>
<feature type="domain" description="C2H2-type" evidence="12">
    <location>
        <begin position="302"/>
        <end position="331"/>
    </location>
</feature>
<keyword evidence="3" id="KW-0479">Metal-binding</keyword>
<dbReference type="Proteomes" id="UP000559027">
    <property type="component" value="Unassembled WGS sequence"/>
</dbReference>
<dbReference type="SUPFAM" id="SSF57667">
    <property type="entry name" value="beta-beta-alpha zinc fingers"/>
    <property type="match status" value="1"/>
</dbReference>
<sequence>MSSPSDNNRSDRRVTLPPIRDFFRDEFMHSQPPNHEPPATTLARLRMDDDGNEPSSIVPLSPGQSRFSTHMHRSTSDQFSPPSIYPSSASQQQQTFSTSLYQDHYRSVESSSASTPCSSVSAPRRSEMLSSQRPTNYSSPHSHASVSPQSQAQSRNWSMDTSSQRSHPSYTQSSYAEAREPLRRNLSPTPRLPPPPNPAGSAQVHGPDSPPALVQAVAPWVIATNLDVGQIYEDDERTPIARPFDVGPMGRSPSHVVSLGRFFDEGSQPPLGKYDCKFCGKLFNRPSSLRIHLNSHTGEKPFVCPHPDCGRSFSVLSNMRRHARVHMNNPREQEPEELNEETSSRSSPTSPSTPNISSMTQEAAPVQTLTSSSQTHYRLDSNVSASSSSSRQGRDTSFDGVQMEEMERSEKRSRQRPE</sequence>
<evidence type="ECO:0000256" key="7">
    <source>
        <dbReference type="ARBA" id="ARBA00023015"/>
    </source>
</evidence>
<evidence type="ECO:0000256" key="10">
    <source>
        <dbReference type="PROSITE-ProRule" id="PRU00042"/>
    </source>
</evidence>
<dbReference type="FunFam" id="3.30.160.60:FF:000193">
    <property type="entry name" value="Zinc finger protein 300"/>
    <property type="match status" value="1"/>
</dbReference>
<feature type="compositionally biased region" description="Polar residues" evidence="11">
    <location>
        <begin position="367"/>
        <end position="376"/>
    </location>
</feature>
<feature type="compositionally biased region" description="Low complexity" evidence="11">
    <location>
        <begin position="87"/>
        <end position="123"/>
    </location>
</feature>
<dbReference type="PANTHER" id="PTHR19818:SF139">
    <property type="entry name" value="PAIR-RULE PROTEIN ODD-PAIRED"/>
    <property type="match status" value="1"/>
</dbReference>
<dbReference type="InterPro" id="IPR036236">
    <property type="entry name" value="Znf_C2H2_sf"/>
</dbReference>
<evidence type="ECO:0000256" key="3">
    <source>
        <dbReference type="ARBA" id="ARBA00022723"/>
    </source>
</evidence>
<comment type="subcellular location">
    <subcellularLocation>
        <location evidence="1">Nucleus</location>
    </subcellularLocation>
</comment>
<keyword evidence="9" id="KW-0539">Nucleus</keyword>
<evidence type="ECO:0000259" key="12">
    <source>
        <dbReference type="PROSITE" id="PS50157"/>
    </source>
</evidence>
<dbReference type="AlphaFoldDB" id="A0A8H5D1E1"/>
<feature type="compositionally biased region" description="Basic and acidic residues" evidence="11">
    <location>
        <begin position="405"/>
        <end position="418"/>
    </location>
</feature>
<evidence type="ECO:0000256" key="4">
    <source>
        <dbReference type="ARBA" id="ARBA00022737"/>
    </source>
</evidence>
<dbReference type="GO" id="GO:0000981">
    <property type="term" value="F:DNA-binding transcription factor activity, RNA polymerase II-specific"/>
    <property type="evidence" value="ECO:0007669"/>
    <property type="project" value="TreeGrafter"/>
</dbReference>
<proteinExistence type="inferred from homology"/>
<dbReference type="PROSITE" id="PS50157">
    <property type="entry name" value="ZINC_FINGER_C2H2_2"/>
    <property type="match status" value="2"/>
</dbReference>
<protein>
    <recommendedName>
        <fullName evidence="12">C2H2-type domain-containing protein</fullName>
    </recommendedName>
</protein>
<feature type="compositionally biased region" description="Polar residues" evidence="11">
    <location>
        <begin position="128"/>
        <end position="175"/>
    </location>
</feature>
<evidence type="ECO:0000256" key="5">
    <source>
        <dbReference type="ARBA" id="ARBA00022771"/>
    </source>
</evidence>
<evidence type="ECO:0000256" key="8">
    <source>
        <dbReference type="ARBA" id="ARBA00023163"/>
    </source>
</evidence>
<evidence type="ECO:0000256" key="1">
    <source>
        <dbReference type="ARBA" id="ARBA00004123"/>
    </source>
</evidence>
<evidence type="ECO:0000256" key="9">
    <source>
        <dbReference type="ARBA" id="ARBA00023242"/>
    </source>
</evidence>
<dbReference type="EMBL" id="JAACJO010000012">
    <property type="protein sequence ID" value="KAF5351801.1"/>
    <property type="molecule type" value="Genomic_DNA"/>
</dbReference>
<keyword evidence="8" id="KW-0804">Transcription</keyword>
<feature type="compositionally biased region" description="Low complexity" evidence="11">
    <location>
        <begin position="344"/>
        <end position="358"/>
    </location>
</feature>
<evidence type="ECO:0000313" key="13">
    <source>
        <dbReference type="EMBL" id="KAF5351801.1"/>
    </source>
</evidence>
<evidence type="ECO:0000256" key="6">
    <source>
        <dbReference type="ARBA" id="ARBA00022833"/>
    </source>
</evidence>
<feature type="domain" description="C2H2-type" evidence="12">
    <location>
        <begin position="274"/>
        <end position="301"/>
    </location>
</feature>
<dbReference type="SMART" id="SM00355">
    <property type="entry name" value="ZnF_C2H2"/>
    <property type="match status" value="2"/>
</dbReference>
<keyword evidence="14" id="KW-1185">Reference proteome</keyword>
<dbReference type="FunFam" id="3.30.160.60:FF:000358">
    <property type="entry name" value="zinc finger protein 24"/>
    <property type="match status" value="1"/>
</dbReference>
<keyword evidence="5 10" id="KW-0863">Zinc-finger</keyword>
<feature type="compositionally biased region" description="Low complexity" evidence="11">
    <location>
        <begin position="381"/>
        <end position="390"/>
    </location>
</feature>
<evidence type="ECO:0000256" key="11">
    <source>
        <dbReference type="SAM" id="MobiDB-lite"/>
    </source>
</evidence>
<dbReference type="OrthoDB" id="6077919at2759"/>
<dbReference type="GO" id="GO:0045944">
    <property type="term" value="P:positive regulation of transcription by RNA polymerase II"/>
    <property type="evidence" value="ECO:0007669"/>
    <property type="project" value="UniProtKB-ARBA"/>
</dbReference>
<dbReference type="GO" id="GO:0008270">
    <property type="term" value="F:zinc ion binding"/>
    <property type="evidence" value="ECO:0007669"/>
    <property type="project" value="UniProtKB-KW"/>
</dbReference>
<dbReference type="GO" id="GO:0000978">
    <property type="term" value="F:RNA polymerase II cis-regulatory region sequence-specific DNA binding"/>
    <property type="evidence" value="ECO:0007669"/>
    <property type="project" value="TreeGrafter"/>
</dbReference>
<reference evidence="13 14" key="1">
    <citation type="journal article" date="2020" name="ISME J.">
        <title>Uncovering the hidden diversity of litter-decomposition mechanisms in mushroom-forming fungi.</title>
        <authorList>
            <person name="Floudas D."/>
            <person name="Bentzer J."/>
            <person name="Ahren D."/>
            <person name="Johansson T."/>
            <person name="Persson P."/>
            <person name="Tunlid A."/>
        </authorList>
    </citation>
    <scope>NUCLEOTIDE SEQUENCE [LARGE SCALE GENOMIC DNA]</scope>
    <source>
        <strain evidence="13 14">CBS 146.42</strain>
    </source>
</reference>
<name>A0A8H5D1E1_9AGAR</name>
<accession>A0A8H5D1E1</accession>
<dbReference type="Gene3D" id="3.30.160.60">
    <property type="entry name" value="Classic Zinc Finger"/>
    <property type="match status" value="2"/>
</dbReference>
<keyword evidence="6" id="KW-0862">Zinc</keyword>
<keyword evidence="4" id="KW-0677">Repeat</keyword>
<feature type="region of interest" description="Disordered" evidence="11">
    <location>
        <begin position="1"/>
        <end position="211"/>
    </location>
</feature>
<evidence type="ECO:0000256" key="2">
    <source>
        <dbReference type="ARBA" id="ARBA00006991"/>
    </source>
</evidence>
<gene>
    <name evidence="13" type="ORF">D9756_007534</name>
</gene>
<dbReference type="PANTHER" id="PTHR19818">
    <property type="entry name" value="ZINC FINGER PROTEIN ZIC AND GLI"/>
    <property type="match status" value="1"/>
</dbReference>
<dbReference type="GO" id="GO:0005634">
    <property type="term" value="C:nucleus"/>
    <property type="evidence" value="ECO:0007669"/>
    <property type="project" value="UniProtKB-SubCell"/>
</dbReference>
<feature type="region of interest" description="Disordered" evidence="11">
    <location>
        <begin position="326"/>
        <end position="418"/>
    </location>
</feature>
<evidence type="ECO:0000313" key="14">
    <source>
        <dbReference type="Proteomes" id="UP000559027"/>
    </source>
</evidence>
<dbReference type="InterPro" id="IPR050329">
    <property type="entry name" value="GLI_C2H2-zinc-finger"/>
</dbReference>
<dbReference type="Pfam" id="PF00096">
    <property type="entry name" value="zf-C2H2"/>
    <property type="match status" value="2"/>
</dbReference>